<dbReference type="CDD" id="cd00096">
    <property type="entry name" value="Ig"/>
    <property type="match status" value="2"/>
</dbReference>
<dbReference type="FunFam" id="2.60.40.10:FF:000017">
    <property type="entry name" value="Down syndrome cell adhesion molecule b"/>
    <property type="match status" value="1"/>
</dbReference>
<evidence type="ECO:0000256" key="1">
    <source>
        <dbReference type="ARBA" id="ARBA00004167"/>
    </source>
</evidence>
<dbReference type="GO" id="GO:0007156">
    <property type="term" value="P:homophilic cell adhesion via plasma membrane adhesion molecules"/>
    <property type="evidence" value="ECO:0007669"/>
    <property type="project" value="TreeGrafter"/>
</dbReference>
<keyword evidence="9" id="KW-0393">Immunoglobulin domain</keyword>
<dbReference type="AlphaFoldDB" id="A0A8W8HRY9"/>
<keyword evidence="2 11" id="KW-0812">Transmembrane</keyword>
<dbReference type="InterPro" id="IPR003598">
    <property type="entry name" value="Ig_sub2"/>
</dbReference>
<feature type="transmembrane region" description="Helical" evidence="11">
    <location>
        <begin position="487"/>
        <end position="508"/>
    </location>
</feature>
<keyword evidence="6 11" id="KW-1133">Transmembrane helix</keyword>
<dbReference type="PANTHER" id="PTHR45080:SF8">
    <property type="entry name" value="IG-LIKE DOMAIN-CONTAINING PROTEIN"/>
    <property type="match status" value="1"/>
</dbReference>
<evidence type="ECO:0000256" key="8">
    <source>
        <dbReference type="ARBA" id="ARBA00023157"/>
    </source>
</evidence>
<comment type="subcellular location">
    <subcellularLocation>
        <location evidence="1">Membrane</location>
        <topology evidence="1">Single-pass membrane protein</topology>
    </subcellularLocation>
</comment>
<dbReference type="SMART" id="SM00409">
    <property type="entry name" value="IG"/>
    <property type="match status" value="3"/>
</dbReference>
<feature type="domain" description="Ig-like" evidence="12">
    <location>
        <begin position="387"/>
        <end position="478"/>
    </location>
</feature>
<keyword evidence="14" id="KW-1185">Reference proteome</keyword>
<dbReference type="InterPro" id="IPR050958">
    <property type="entry name" value="Cell_Adh-Cytoskel_Orgn"/>
</dbReference>
<evidence type="ECO:0000313" key="13">
    <source>
        <dbReference type="EnsemblMetazoa" id="G10784.35:cds"/>
    </source>
</evidence>
<dbReference type="GO" id="GO:0005886">
    <property type="term" value="C:plasma membrane"/>
    <property type="evidence" value="ECO:0007669"/>
    <property type="project" value="TreeGrafter"/>
</dbReference>
<feature type="transmembrane region" description="Helical" evidence="11">
    <location>
        <begin position="167"/>
        <end position="188"/>
    </location>
</feature>
<feature type="region of interest" description="Disordered" evidence="10">
    <location>
        <begin position="516"/>
        <end position="544"/>
    </location>
</feature>
<dbReference type="InterPro" id="IPR036179">
    <property type="entry name" value="Ig-like_dom_sf"/>
</dbReference>
<evidence type="ECO:0000256" key="9">
    <source>
        <dbReference type="ARBA" id="ARBA00023319"/>
    </source>
</evidence>
<dbReference type="Gene3D" id="2.60.40.10">
    <property type="entry name" value="Immunoglobulins"/>
    <property type="match status" value="2"/>
</dbReference>
<reference evidence="13" key="1">
    <citation type="submission" date="2022-08" db="UniProtKB">
        <authorList>
            <consortium name="EnsemblMetazoa"/>
        </authorList>
    </citation>
    <scope>IDENTIFICATION</scope>
    <source>
        <strain evidence="13">05x7-T-G4-1.051#20</strain>
    </source>
</reference>
<dbReference type="InterPro" id="IPR007110">
    <property type="entry name" value="Ig-like_dom"/>
</dbReference>
<dbReference type="Pfam" id="PF13927">
    <property type="entry name" value="Ig_3"/>
    <property type="match status" value="1"/>
</dbReference>
<evidence type="ECO:0000256" key="6">
    <source>
        <dbReference type="ARBA" id="ARBA00022989"/>
    </source>
</evidence>
<name>A0A8W8HRY9_MAGGI</name>
<dbReference type="SUPFAM" id="SSF48726">
    <property type="entry name" value="Immunoglobulin"/>
    <property type="match status" value="3"/>
</dbReference>
<feature type="domain" description="Ig-like" evidence="12">
    <location>
        <begin position="285"/>
        <end position="378"/>
    </location>
</feature>
<keyword evidence="4" id="KW-0677">Repeat</keyword>
<dbReference type="InterPro" id="IPR013098">
    <property type="entry name" value="Ig_I-set"/>
</dbReference>
<dbReference type="Proteomes" id="UP000005408">
    <property type="component" value="Unassembled WGS sequence"/>
</dbReference>
<evidence type="ECO:0000256" key="5">
    <source>
        <dbReference type="ARBA" id="ARBA00022889"/>
    </source>
</evidence>
<keyword evidence="8" id="KW-1015">Disulfide bond</keyword>
<evidence type="ECO:0000256" key="4">
    <source>
        <dbReference type="ARBA" id="ARBA00022737"/>
    </source>
</evidence>
<dbReference type="SMART" id="SM00408">
    <property type="entry name" value="IGc2"/>
    <property type="match status" value="2"/>
</dbReference>
<dbReference type="EnsemblMetazoa" id="G10784.35">
    <property type="protein sequence ID" value="G10784.35:cds"/>
    <property type="gene ID" value="G10784"/>
</dbReference>
<evidence type="ECO:0000256" key="7">
    <source>
        <dbReference type="ARBA" id="ARBA00023136"/>
    </source>
</evidence>
<dbReference type="Pfam" id="PF07679">
    <property type="entry name" value="I-set"/>
    <property type="match status" value="1"/>
</dbReference>
<dbReference type="InterPro" id="IPR013783">
    <property type="entry name" value="Ig-like_fold"/>
</dbReference>
<dbReference type="PROSITE" id="PS50835">
    <property type="entry name" value="IG_LIKE"/>
    <property type="match status" value="2"/>
</dbReference>
<dbReference type="PANTHER" id="PTHR45080">
    <property type="entry name" value="CONTACTIN 5"/>
    <property type="match status" value="1"/>
</dbReference>
<evidence type="ECO:0000256" key="11">
    <source>
        <dbReference type="SAM" id="Phobius"/>
    </source>
</evidence>
<dbReference type="InterPro" id="IPR003599">
    <property type="entry name" value="Ig_sub"/>
</dbReference>
<accession>A0A8W8HRY9</accession>
<sequence>MNHLPFTNTPDEYNMTAGDKQTNTLKCTYVVEKEDTDTWDKEELMWTRKDQSLTARHKANNSMLVIENTVLGNLQRGHSDTTVASASTSYVNSSNEPTVDGSTVQYQTNWTTTDSNGGTTKPVTQNVMTTEASTPNPEAIYDIKVEPKLSKNQRRFGHRKTMIQEKVFVLFALMAATLCVTQGSPVILGKGTKVFASGANMSMVCEYNSSSMLTQSDIQKLKFYDKGGNEYDGTRNFMQSYSMISSNKIATTLTKESLDRPDAGTYQCRYDNQEAGKFLVTVAIVEFTTTPDEYNMTAGDKQTNTLKCNYVVEKEDSVTWDKEELMWSREDQPLSARHKANNSVLVIENTEWTDIGPYTCSAKLTWGGVGNPSSETVSTMVPLNGAPKIGKMDTSKNVVQEDDLEIKCDVTGYPYPSVTWKKDGQPLTPNKRITLSSADGKYTNAILNINNLEFEDKGEYTCNATNSVYPGGKTATIVIRVKDKLAALWPFLGIVAEVIVLCVIIFIYEKKRSREMEDEADGGDEVVNSDDHKGKDVRQRNIRT</sequence>
<protein>
    <recommendedName>
        <fullName evidence="12">Ig-like domain-containing protein</fullName>
    </recommendedName>
</protein>
<proteinExistence type="predicted"/>
<keyword evidence="5" id="KW-0130">Cell adhesion</keyword>
<evidence type="ECO:0000259" key="12">
    <source>
        <dbReference type="PROSITE" id="PS50835"/>
    </source>
</evidence>
<evidence type="ECO:0000256" key="3">
    <source>
        <dbReference type="ARBA" id="ARBA00022729"/>
    </source>
</evidence>
<evidence type="ECO:0000256" key="2">
    <source>
        <dbReference type="ARBA" id="ARBA00022692"/>
    </source>
</evidence>
<keyword evidence="3" id="KW-0732">Signal</keyword>
<keyword evidence="7 11" id="KW-0472">Membrane</keyword>
<feature type="compositionally biased region" description="Acidic residues" evidence="10">
    <location>
        <begin position="516"/>
        <end position="528"/>
    </location>
</feature>
<organism evidence="13 14">
    <name type="scientific">Magallana gigas</name>
    <name type="common">Pacific oyster</name>
    <name type="synonym">Crassostrea gigas</name>
    <dbReference type="NCBI Taxonomy" id="29159"/>
    <lineage>
        <taxon>Eukaryota</taxon>
        <taxon>Metazoa</taxon>
        <taxon>Spiralia</taxon>
        <taxon>Lophotrochozoa</taxon>
        <taxon>Mollusca</taxon>
        <taxon>Bivalvia</taxon>
        <taxon>Autobranchia</taxon>
        <taxon>Pteriomorphia</taxon>
        <taxon>Ostreida</taxon>
        <taxon>Ostreoidea</taxon>
        <taxon>Ostreidae</taxon>
        <taxon>Magallana</taxon>
    </lineage>
</organism>
<evidence type="ECO:0000313" key="14">
    <source>
        <dbReference type="Proteomes" id="UP000005408"/>
    </source>
</evidence>
<feature type="compositionally biased region" description="Basic and acidic residues" evidence="10">
    <location>
        <begin position="529"/>
        <end position="544"/>
    </location>
</feature>
<evidence type="ECO:0000256" key="10">
    <source>
        <dbReference type="SAM" id="MobiDB-lite"/>
    </source>
</evidence>